<sequence length="88" mass="9969">MYIIQCDETFIQIDLEALKARYVESEVNDDAEVDTASIEEQLALLESLDTRIGHAFGDVKERAIETVTAAYYVKEMDCDDTKGQLDFV</sequence>
<dbReference type="AlphaFoldDB" id="A0A9D4DBV7"/>
<dbReference type="EMBL" id="JAIWYP010000010">
    <property type="protein sequence ID" value="KAH3746534.1"/>
    <property type="molecule type" value="Genomic_DNA"/>
</dbReference>
<dbReference type="Proteomes" id="UP000828390">
    <property type="component" value="Unassembled WGS sequence"/>
</dbReference>
<gene>
    <name evidence="1" type="ORF">DPMN_180942</name>
</gene>
<protein>
    <submittedName>
        <fullName evidence="1">Uncharacterized protein</fullName>
    </submittedName>
</protein>
<evidence type="ECO:0000313" key="2">
    <source>
        <dbReference type="Proteomes" id="UP000828390"/>
    </source>
</evidence>
<reference evidence="1" key="2">
    <citation type="submission" date="2020-11" db="EMBL/GenBank/DDBJ databases">
        <authorList>
            <person name="McCartney M.A."/>
            <person name="Auch B."/>
            <person name="Kono T."/>
            <person name="Mallez S."/>
            <person name="Becker A."/>
            <person name="Gohl D.M."/>
            <person name="Silverstein K.A.T."/>
            <person name="Koren S."/>
            <person name="Bechman K.B."/>
            <person name="Herman A."/>
            <person name="Abrahante J.E."/>
            <person name="Garbe J."/>
        </authorList>
    </citation>
    <scope>NUCLEOTIDE SEQUENCE</scope>
    <source>
        <strain evidence="1">Duluth1</strain>
        <tissue evidence="1">Whole animal</tissue>
    </source>
</reference>
<keyword evidence="2" id="KW-1185">Reference proteome</keyword>
<comment type="caution">
    <text evidence="1">The sequence shown here is derived from an EMBL/GenBank/DDBJ whole genome shotgun (WGS) entry which is preliminary data.</text>
</comment>
<name>A0A9D4DBV7_DREPO</name>
<reference evidence="1" key="1">
    <citation type="journal article" date="2019" name="bioRxiv">
        <title>The Genome of the Zebra Mussel, Dreissena polymorpha: A Resource for Invasive Species Research.</title>
        <authorList>
            <person name="McCartney M.A."/>
            <person name="Auch B."/>
            <person name="Kono T."/>
            <person name="Mallez S."/>
            <person name="Zhang Y."/>
            <person name="Obille A."/>
            <person name="Becker A."/>
            <person name="Abrahante J.E."/>
            <person name="Garbe J."/>
            <person name="Badalamenti J.P."/>
            <person name="Herman A."/>
            <person name="Mangelson H."/>
            <person name="Liachko I."/>
            <person name="Sullivan S."/>
            <person name="Sone E.D."/>
            <person name="Koren S."/>
            <person name="Silverstein K.A.T."/>
            <person name="Beckman K.B."/>
            <person name="Gohl D.M."/>
        </authorList>
    </citation>
    <scope>NUCLEOTIDE SEQUENCE</scope>
    <source>
        <strain evidence="1">Duluth1</strain>
        <tissue evidence="1">Whole animal</tissue>
    </source>
</reference>
<organism evidence="1 2">
    <name type="scientific">Dreissena polymorpha</name>
    <name type="common">Zebra mussel</name>
    <name type="synonym">Mytilus polymorpha</name>
    <dbReference type="NCBI Taxonomy" id="45954"/>
    <lineage>
        <taxon>Eukaryota</taxon>
        <taxon>Metazoa</taxon>
        <taxon>Spiralia</taxon>
        <taxon>Lophotrochozoa</taxon>
        <taxon>Mollusca</taxon>
        <taxon>Bivalvia</taxon>
        <taxon>Autobranchia</taxon>
        <taxon>Heteroconchia</taxon>
        <taxon>Euheterodonta</taxon>
        <taxon>Imparidentia</taxon>
        <taxon>Neoheterodontei</taxon>
        <taxon>Myida</taxon>
        <taxon>Dreissenoidea</taxon>
        <taxon>Dreissenidae</taxon>
        <taxon>Dreissena</taxon>
    </lineage>
</organism>
<accession>A0A9D4DBV7</accession>
<evidence type="ECO:0000313" key="1">
    <source>
        <dbReference type="EMBL" id="KAH3746534.1"/>
    </source>
</evidence>
<proteinExistence type="predicted"/>